<organism evidence="1 2">
    <name type="scientific">Pseudomonas juntendi</name>
    <dbReference type="NCBI Taxonomy" id="2666183"/>
    <lineage>
        <taxon>Bacteria</taxon>
        <taxon>Pseudomonadati</taxon>
        <taxon>Pseudomonadota</taxon>
        <taxon>Gammaproteobacteria</taxon>
        <taxon>Pseudomonadales</taxon>
        <taxon>Pseudomonadaceae</taxon>
        <taxon>Pseudomonas</taxon>
    </lineage>
</organism>
<dbReference type="Proteomes" id="UP001160152">
    <property type="component" value="Unassembled WGS sequence"/>
</dbReference>
<accession>A0ABD4YA74</accession>
<evidence type="ECO:0000313" key="2">
    <source>
        <dbReference type="Proteomes" id="UP001160152"/>
    </source>
</evidence>
<evidence type="ECO:0008006" key="3">
    <source>
        <dbReference type="Google" id="ProtNLM"/>
    </source>
</evidence>
<dbReference type="AlphaFoldDB" id="A0ABD4YA74"/>
<dbReference type="EMBL" id="JAOCBV010000001">
    <property type="protein sequence ID" value="MDH0756188.1"/>
    <property type="molecule type" value="Genomic_DNA"/>
</dbReference>
<dbReference type="RefSeq" id="WP_062842454.1">
    <property type="nucleotide sequence ID" value="NZ_JAOCBV010000001.1"/>
</dbReference>
<protein>
    <recommendedName>
        <fullName evidence="3">Integrase</fullName>
    </recommendedName>
</protein>
<proteinExistence type="predicted"/>
<evidence type="ECO:0000313" key="1">
    <source>
        <dbReference type="EMBL" id="MDH0756188.1"/>
    </source>
</evidence>
<comment type="caution">
    <text evidence="1">The sequence shown here is derived from an EMBL/GenBank/DDBJ whole genome shotgun (WGS) entry which is preliminary data.</text>
</comment>
<gene>
    <name evidence="1" type="ORF">N5C70_05425</name>
</gene>
<name>A0ABD4YA74_9PSED</name>
<sequence>MGEIVYFVGKAGLAATANLQSFIHHAKENIPFTNISWNDNSWNITSFKIGKNQGRTKKIAHFKSLRDPSGSKSTVEIPFDLPFLDFAKSAFSEVMRRFQLQEFRRYLYSMQAIEQALLNAGRPACITALDATILDDAAQLLQDRFKDAWSVGRCLERLLTQIIAPAKITPAPIEWVSPIPYKQPIRTDRVAPKNNDKVVSRLPSVQTILDLAEIHHTSKHIPDRVVTAFVTLAMFAPSRASEVLSLPVNCIRHVEGEDGLMMGLAWDPAKGGMPLTKFAASETFERLATETVDFLLSLGEPARKAALWYAQNPGQLYLPAEFKHLRGKPITLYEASKIMGKETAIHSSHASRYGLVKTGEKTSDPARRSDPNGSWAGLFEFSSLEKYVLDKLPEIFPTLDGTTGLQWHDALFVLPENTLSPTAESLLNVPAVFSINQINNQLGANPGGVTIFSRNGKTNRDGSPTAITTHGFRHLLNTLAQSKHLSESLIAFWSGRKNVKQNEWYDHVPQEAFIEAYLKLGDNVGGIASGEALSEKIQGLIASHGLTQQEAMGVELGALSVTRFGLCKHNYALTPCPLDKDCSNCSEHVFVKGDKRHQKEAEFQYGIHAKAVAAATDALAKGEAGAARWLKQNQPRMERWALMLEKMNDPSISDGTMITLPPPENTQSKTGLAHAVRMIAADATPAPQEDLADEAEEALMAMEFF</sequence>
<reference evidence="1 2" key="1">
    <citation type="submission" date="2022-09" db="EMBL/GenBank/DDBJ databases">
        <title>Intensive care unit water sources are persistently colonized with multi-drug resistant bacteria and are the site of extensive horizontal gene transfer of antibiotic resistance genes.</title>
        <authorList>
            <person name="Diorio-Toth L."/>
        </authorList>
    </citation>
    <scope>NUCLEOTIDE SEQUENCE [LARGE SCALE GENOMIC DNA]</scope>
    <source>
        <strain evidence="1 2">GD03901</strain>
    </source>
</reference>